<evidence type="ECO:0000256" key="4">
    <source>
        <dbReference type="ARBA" id="ARBA00022643"/>
    </source>
</evidence>
<dbReference type="PROSITE" id="PS51384">
    <property type="entry name" value="FAD_FR"/>
    <property type="match status" value="1"/>
</dbReference>
<gene>
    <name evidence="10" type="ORF">LIPSTDRAFT_72426</name>
</gene>
<dbReference type="PANTHER" id="PTHR19384">
    <property type="entry name" value="NITRIC OXIDE SYNTHASE-RELATED"/>
    <property type="match status" value="1"/>
</dbReference>
<dbReference type="SUPFAM" id="SSF63380">
    <property type="entry name" value="Riboflavin synthase domain-like"/>
    <property type="match status" value="1"/>
</dbReference>
<keyword evidence="7" id="KW-0560">Oxidoreductase</keyword>
<sequence length="611" mass="68061">MTGQHGPPVAIVYFSETGTAQSLADHLRKQLLRLRFQAFVLDPEDVERVMTVLFAGGHDEHRPIVVLLCATTGNGEIPRHARRLWKVLLRRKLTSETCAGLLFTSFGLGDTAYARFNWAAKKVHKRILQLGGQELCKRGEGDDSASGGIEGGYATWEPILLSSLLDLYPLSNGLERIPDDILLPPEFEVRTLAPSKTKESPGTLLQSRVTPATRLGTVTVNDRITPPTHFQDTRQFKFAADENHKASQHMIPGATVLIYAQNDPEAVSALISSQNWDHIADDLLSVPAAVQKWATTTPLTLRSLLTYHLDLNAVPRATYFETLSYFSRGNEQQAEKLKEFADATNEECTQDRYDYADRPRRSALECLLEFESVKIPVAYILEVFGTLRPRQFSIAGWSNGQIELLITVVKYKTILRRIRHGVCTKYIASLKPGDKFLYEIAQPQSKPPPMDKPVVLIGPGTGVAPLRALLIERFNRGIDTPSMLVFGNRSRIADFYYENEWKAATAAQEEIDENGIMTLSGPKCTIVACFSRDGNSTRYVQQVLKRDDVAREVGRLLVHEGGYVWVCGSKGKMPRAVRSAIEEAIETVIGSNGGNAVAEMDKLGRYLEETW</sequence>
<dbReference type="Pfam" id="PF00175">
    <property type="entry name" value="NAD_binding_1"/>
    <property type="match status" value="1"/>
</dbReference>
<evidence type="ECO:0000256" key="6">
    <source>
        <dbReference type="ARBA" id="ARBA00022857"/>
    </source>
</evidence>
<dbReference type="GO" id="GO:0160246">
    <property type="term" value="F:NADPH-iron-sulfur [2Fe-2S] protein oxidoreductase activity"/>
    <property type="evidence" value="ECO:0007669"/>
    <property type="project" value="EnsemblFungi"/>
</dbReference>
<dbReference type="InterPro" id="IPR001709">
    <property type="entry name" value="Flavoprot_Pyr_Nucl_cyt_Rdtase"/>
</dbReference>
<keyword evidence="3" id="KW-0285">Flavoprotein</keyword>
<organism evidence="10 11">
    <name type="scientific">Lipomyces starkeyi NRRL Y-11557</name>
    <dbReference type="NCBI Taxonomy" id="675824"/>
    <lineage>
        <taxon>Eukaryota</taxon>
        <taxon>Fungi</taxon>
        <taxon>Dikarya</taxon>
        <taxon>Ascomycota</taxon>
        <taxon>Saccharomycotina</taxon>
        <taxon>Lipomycetes</taxon>
        <taxon>Lipomycetales</taxon>
        <taxon>Lipomycetaceae</taxon>
        <taxon>Lipomyces</taxon>
    </lineage>
</organism>
<dbReference type="GO" id="GO:0050660">
    <property type="term" value="F:flavin adenine dinucleotide binding"/>
    <property type="evidence" value="ECO:0007669"/>
    <property type="project" value="TreeGrafter"/>
</dbReference>
<dbReference type="Gene3D" id="2.40.30.10">
    <property type="entry name" value="Translation factors"/>
    <property type="match status" value="1"/>
</dbReference>
<protein>
    <recommendedName>
        <fullName evidence="12">NADPH-dependent FMN and FAD-containing oxidoreductase</fullName>
    </recommendedName>
</protein>
<dbReference type="GO" id="GO:0034599">
    <property type="term" value="P:cellular response to oxidative stress"/>
    <property type="evidence" value="ECO:0007669"/>
    <property type="project" value="EnsemblFungi"/>
</dbReference>
<dbReference type="InterPro" id="IPR017938">
    <property type="entry name" value="Riboflavin_synthase-like_b-brl"/>
</dbReference>
<dbReference type="Proteomes" id="UP000094385">
    <property type="component" value="Unassembled WGS sequence"/>
</dbReference>
<keyword evidence="6" id="KW-0521">NADP</keyword>
<evidence type="ECO:0000256" key="7">
    <source>
        <dbReference type="ARBA" id="ARBA00023002"/>
    </source>
</evidence>
<evidence type="ECO:0000313" key="11">
    <source>
        <dbReference type="Proteomes" id="UP000094385"/>
    </source>
</evidence>
<evidence type="ECO:0000256" key="3">
    <source>
        <dbReference type="ARBA" id="ARBA00022630"/>
    </source>
</evidence>
<dbReference type="SUPFAM" id="SSF52343">
    <property type="entry name" value="Ferredoxin reductase-like, C-terminal NADP-linked domain"/>
    <property type="match status" value="1"/>
</dbReference>
<comment type="cofactor">
    <cofactor evidence="1">
        <name>FMN</name>
        <dbReference type="ChEBI" id="CHEBI:58210"/>
    </cofactor>
</comment>
<dbReference type="InterPro" id="IPR001094">
    <property type="entry name" value="Flavdoxin-like"/>
</dbReference>
<name>A0A1E3Q4Z7_LIPST</name>
<dbReference type="STRING" id="675824.A0A1E3Q4Z7"/>
<dbReference type="InterPro" id="IPR008254">
    <property type="entry name" value="Flavodoxin/NO_synth"/>
</dbReference>
<dbReference type="PROSITE" id="PS50902">
    <property type="entry name" value="FLAVODOXIN_LIKE"/>
    <property type="match status" value="1"/>
</dbReference>
<dbReference type="AlphaFoldDB" id="A0A1E3Q4Z7"/>
<keyword evidence="4" id="KW-0288">FMN</keyword>
<dbReference type="PRINTS" id="PR00371">
    <property type="entry name" value="FPNCR"/>
</dbReference>
<evidence type="ECO:0000313" key="10">
    <source>
        <dbReference type="EMBL" id="ODQ72789.1"/>
    </source>
</evidence>
<dbReference type="InterPro" id="IPR003097">
    <property type="entry name" value="CysJ-like_FAD-binding"/>
</dbReference>
<feature type="domain" description="FAD-binding FR-type" evidence="9">
    <location>
        <begin position="211"/>
        <end position="450"/>
    </location>
</feature>
<reference evidence="10 11" key="1">
    <citation type="journal article" date="2016" name="Proc. Natl. Acad. Sci. U.S.A.">
        <title>Comparative genomics of biotechnologically important yeasts.</title>
        <authorList>
            <person name="Riley R."/>
            <person name="Haridas S."/>
            <person name="Wolfe K.H."/>
            <person name="Lopes M.R."/>
            <person name="Hittinger C.T."/>
            <person name="Goeker M."/>
            <person name="Salamov A.A."/>
            <person name="Wisecaver J.H."/>
            <person name="Long T.M."/>
            <person name="Calvey C.H."/>
            <person name="Aerts A.L."/>
            <person name="Barry K.W."/>
            <person name="Choi C."/>
            <person name="Clum A."/>
            <person name="Coughlan A.Y."/>
            <person name="Deshpande S."/>
            <person name="Douglass A.P."/>
            <person name="Hanson S.J."/>
            <person name="Klenk H.-P."/>
            <person name="LaButti K.M."/>
            <person name="Lapidus A."/>
            <person name="Lindquist E.A."/>
            <person name="Lipzen A.M."/>
            <person name="Meier-Kolthoff J.P."/>
            <person name="Ohm R.A."/>
            <person name="Otillar R.P."/>
            <person name="Pangilinan J.L."/>
            <person name="Peng Y."/>
            <person name="Rokas A."/>
            <person name="Rosa C.A."/>
            <person name="Scheuner C."/>
            <person name="Sibirny A.A."/>
            <person name="Slot J.C."/>
            <person name="Stielow J.B."/>
            <person name="Sun H."/>
            <person name="Kurtzman C.P."/>
            <person name="Blackwell M."/>
            <person name="Grigoriev I.V."/>
            <person name="Jeffries T.W."/>
        </authorList>
    </citation>
    <scope>NUCLEOTIDE SEQUENCE [LARGE SCALE GENOMIC DNA]</scope>
    <source>
        <strain evidence="10 11">NRRL Y-11557</strain>
    </source>
</reference>
<evidence type="ECO:0000256" key="1">
    <source>
        <dbReference type="ARBA" id="ARBA00001917"/>
    </source>
</evidence>
<dbReference type="Pfam" id="PF00258">
    <property type="entry name" value="Flavodoxin_1"/>
    <property type="match status" value="1"/>
</dbReference>
<dbReference type="GO" id="GO:0016226">
    <property type="term" value="P:iron-sulfur cluster assembly"/>
    <property type="evidence" value="ECO:0007669"/>
    <property type="project" value="EnsemblFungi"/>
</dbReference>
<dbReference type="GO" id="GO:0097361">
    <property type="term" value="C:cytosolic [4Fe-4S] assembly targeting complex"/>
    <property type="evidence" value="ECO:0007669"/>
    <property type="project" value="EnsemblFungi"/>
</dbReference>
<dbReference type="OrthoDB" id="1856718at2759"/>
<evidence type="ECO:0000256" key="2">
    <source>
        <dbReference type="ARBA" id="ARBA00001974"/>
    </source>
</evidence>
<dbReference type="EMBL" id="KV454295">
    <property type="protein sequence ID" value="ODQ72789.1"/>
    <property type="molecule type" value="Genomic_DNA"/>
</dbReference>
<proteinExistence type="predicted"/>
<dbReference type="GO" id="GO:0005829">
    <property type="term" value="C:cytosol"/>
    <property type="evidence" value="ECO:0007669"/>
    <property type="project" value="EnsemblFungi"/>
</dbReference>
<dbReference type="Pfam" id="PF00667">
    <property type="entry name" value="FAD_binding_1"/>
    <property type="match status" value="1"/>
</dbReference>
<dbReference type="Gene3D" id="1.20.990.10">
    <property type="entry name" value="NADPH-cytochrome p450 Reductase, Chain A, domain 3"/>
    <property type="match status" value="1"/>
</dbReference>
<evidence type="ECO:0000259" key="9">
    <source>
        <dbReference type="PROSITE" id="PS51384"/>
    </source>
</evidence>
<accession>A0A1E3Q4Z7</accession>
<keyword evidence="5" id="KW-0274">FAD</keyword>
<dbReference type="InterPro" id="IPR023173">
    <property type="entry name" value="NADPH_Cyt_P450_Rdtase_alpha"/>
</dbReference>
<dbReference type="Gene3D" id="3.40.50.360">
    <property type="match status" value="1"/>
</dbReference>
<dbReference type="SUPFAM" id="SSF52218">
    <property type="entry name" value="Flavoproteins"/>
    <property type="match status" value="1"/>
</dbReference>
<dbReference type="GO" id="GO:0010181">
    <property type="term" value="F:FMN binding"/>
    <property type="evidence" value="ECO:0007669"/>
    <property type="project" value="InterPro"/>
</dbReference>
<evidence type="ECO:0000259" key="8">
    <source>
        <dbReference type="PROSITE" id="PS50902"/>
    </source>
</evidence>
<dbReference type="PRINTS" id="PR00369">
    <property type="entry name" value="FLAVODOXIN"/>
</dbReference>
<evidence type="ECO:0008006" key="12">
    <source>
        <dbReference type="Google" id="ProtNLM"/>
    </source>
</evidence>
<dbReference type="Gene3D" id="3.40.50.80">
    <property type="entry name" value="Nucleotide-binding domain of ferredoxin-NADP reductase (FNR) module"/>
    <property type="match status" value="1"/>
</dbReference>
<dbReference type="InterPro" id="IPR017927">
    <property type="entry name" value="FAD-bd_FR_type"/>
</dbReference>
<dbReference type="GO" id="GO:0005739">
    <property type="term" value="C:mitochondrion"/>
    <property type="evidence" value="ECO:0007669"/>
    <property type="project" value="EnsemblFungi"/>
</dbReference>
<feature type="domain" description="Flavodoxin-like" evidence="8">
    <location>
        <begin position="9"/>
        <end position="161"/>
    </location>
</feature>
<dbReference type="InterPro" id="IPR001433">
    <property type="entry name" value="OxRdtase_FAD/NAD-bd"/>
</dbReference>
<dbReference type="GO" id="GO:0045429">
    <property type="term" value="P:positive regulation of nitric oxide biosynthetic process"/>
    <property type="evidence" value="ECO:0007669"/>
    <property type="project" value="EnsemblFungi"/>
</dbReference>
<dbReference type="InterPro" id="IPR039261">
    <property type="entry name" value="FNR_nucleotide-bd"/>
</dbReference>
<comment type="cofactor">
    <cofactor evidence="2">
        <name>FAD</name>
        <dbReference type="ChEBI" id="CHEBI:57692"/>
    </cofactor>
</comment>
<keyword evidence="11" id="KW-1185">Reference proteome</keyword>
<dbReference type="GO" id="GO:0006809">
    <property type="term" value="P:nitric oxide biosynthetic process"/>
    <property type="evidence" value="ECO:0007669"/>
    <property type="project" value="EnsemblFungi"/>
</dbReference>
<evidence type="ECO:0000256" key="5">
    <source>
        <dbReference type="ARBA" id="ARBA00022827"/>
    </source>
</evidence>
<dbReference type="InterPro" id="IPR029039">
    <property type="entry name" value="Flavoprotein-like_sf"/>
</dbReference>
<dbReference type="PANTHER" id="PTHR19384:SF10">
    <property type="entry name" value="NADPH-DEPENDENT DIFLAVIN OXIDOREDUCTASE 1"/>
    <property type="match status" value="1"/>
</dbReference>